<keyword evidence="5" id="KW-0472">Membrane</keyword>
<dbReference type="Gene3D" id="2.60.40.2860">
    <property type="match status" value="1"/>
</dbReference>
<dbReference type="GO" id="GO:0009986">
    <property type="term" value="C:cell surface"/>
    <property type="evidence" value="ECO:0007669"/>
    <property type="project" value="UniProtKB-SubCell"/>
</dbReference>
<evidence type="ECO:0000256" key="6">
    <source>
        <dbReference type="ARBA" id="ARBA00023157"/>
    </source>
</evidence>
<dbReference type="GeneID" id="24565973"/>
<name>A0A061DBT7_BABBI</name>
<comment type="subcellular location">
    <subcellularLocation>
        <location evidence="1">Cell membrane</location>
    </subcellularLocation>
    <subcellularLocation>
        <location evidence="2">Cell surface</location>
    </subcellularLocation>
</comment>
<dbReference type="Pfam" id="PF07422">
    <property type="entry name" value="s48_45"/>
    <property type="match status" value="1"/>
</dbReference>
<dbReference type="PROSITE" id="PS51701">
    <property type="entry name" value="6_CYS"/>
    <property type="match status" value="1"/>
</dbReference>
<dbReference type="OrthoDB" id="365660at2759"/>
<keyword evidence="6" id="KW-1015">Disulfide bond</keyword>
<reference evidence="10" key="1">
    <citation type="journal article" date="2014" name="Nucleic Acids Res.">
        <title>The evolutionary dynamics of variant antigen genes in Babesia reveal a history of genomic innovation underlying host-parasite interaction.</title>
        <authorList>
            <person name="Jackson A.P."/>
            <person name="Otto T.D."/>
            <person name="Darby A."/>
            <person name="Ramaprasad A."/>
            <person name="Xia D."/>
            <person name="Echaide I.E."/>
            <person name="Farber M."/>
            <person name="Gahlot S."/>
            <person name="Gamble J."/>
            <person name="Gupta D."/>
            <person name="Gupta Y."/>
            <person name="Jackson L."/>
            <person name="Malandrin L."/>
            <person name="Malas T.B."/>
            <person name="Moussa E."/>
            <person name="Nair M."/>
            <person name="Reid A.J."/>
            <person name="Sanders M."/>
            <person name="Sharma J."/>
            <person name="Tracey A."/>
            <person name="Quail M.A."/>
            <person name="Weir W."/>
            <person name="Wastling J.M."/>
            <person name="Hall N."/>
            <person name="Willadsen P."/>
            <person name="Lingelbach K."/>
            <person name="Shiels B."/>
            <person name="Tait A."/>
            <person name="Berriman M."/>
            <person name="Allred D.R."/>
            <person name="Pain A."/>
        </authorList>
    </citation>
    <scope>NUCLEOTIDE SEQUENCE [LARGE SCALE GENOMIC DNA]</scope>
    <source>
        <strain evidence="10">Bond</strain>
    </source>
</reference>
<keyword evidence="4" id="KW-0732">Signal</keyword>
<evidence type="ECO:0000256" key="5">
    <source>
        <dbReference type="ARBA" id="ARBA00023136"/>
    </source>
</evidence>
<protein>
    <recommendedName>
        <fullName evidence="8">6-Cys domain-containing protein</fullName>
    </recommendedName>
</protein>
<dbReference type="Proteomes" id="UP000033188">
    <property type="component" value="Chromosome 3"/>
</dbReference>
<evidence type="ECO:0000256" key="1">
    <source>
        <dbReference type="ARBA" id="ARBA00004236"/>
    </source>
</evidence>
<evidence type="ECO:0000313" key="9">
    <source>
        <dbReference type="EMBL" id="CDR97432.1"/>
    </source>
</evidence>
<dbReference type="AlphaFoldDB" id="A0A061DBT7"/>
<evidence type="ECO:0000313" key="10">
    <source>
        <dbReference type="Proteomes" id="UP000033188"/>
    </source>
</evidence>
<feature type="domain" description="6-Cys" evidence="8">
    <location>
        <begin position="783"/>
        <end position="912"/>
    </location>
</feature>
<dbReference type="InterPro" id="IPR038160">
    <property type="entry name" value="6_CYS_dom_sf"/>
</dbReference>
<dbReference type="InterPro" id="IPR010884">
    <property type="entry name" value="6_CYS_dom"/>
</dbReference>
<evidence type="ECO:0000256" key="4">
    <source>
        <dbReference type="ARBA" id="ARBA00022729"/>
    </source>
</evidence>
<dbReference type="VEuPathDB" id="PiroplasmaDB:BBBOND_0313340"/>
<keyword evidence="3" id="KW-1003">Cell membrane</keyword>
<gene>
    <name evidence="9" type="ORF">BBBOND_0313340</name>
</gene>
<keyword evidence="10" id="KW-1185">Reference proteome</keyword>
<evidence type="ECO:0000259" key="8">
    <source>
        <dbReference type="PROSITE" id="PS51701"/>
    </source>
</evidence>
<organism evidence="9 10">
    <name type="scientific">Babesia bigemina</name>
    <dbReference type="NCBI Taxonomy" id="5866"/>
    <lineage>
        <taxon>Eukaryota</taxon>
        <taxon>Sar</taxon>
        <taxon>Alveolata</taxon>
        <taxon>Apicomplexa</taxon>
        <taxon>Aconoidasida</taxon>
        <taxon>Piroplasmida</taxon>
        <taxon>Babesiidae</taxon>
        <taxon>Babesia</taxon>
    </lineage>
</organism>
<dbReference type="KEGG" id="bbig:BBBOND_0313340"/>
<dbReference type="RefSeq" id="XP_012769618.1">
    <property type="nucleotide sequence ID" value="XM_012914164.1"/>
</dbReference>
<evidence type="ECO:0000256" key="7">
    <source>
        <dbReference type="ARBA" id="ARBA00023180"/>
    </source>
</evidence>
<sequence length="912" mass="102446">MLPDPDGLLTDNAISRCHVNIEYFGSATVICPRKVDGTEYVLHPRPNSYEKSDLNTYVGHDGGFRSVNLNKVIVTDTPAEFASVVLDQSQTTIHINLSVVGLFHMNERRLMFICGPRDLDFTNALQRQLDRLNRAIHMEEIPWEPTTALTEEIKKVGGGLGVFFLYRGNAHLPLQGCGSRPSPLFAAHHEATADDTSEVTSCVVDPMTESRIGFLCEGRLEPEDCMKCLIDPNGENVIPPTPHLYMEFDHNRPWVVAKYFKGFDLPPFGGECRCIDPETGDVKAKIEIRTKTDYVCDIASMIFRNRVRPISGHWCSVVLHPGSTLTIRFPAQAVDTGPSDNNSSASLVFKRAPKYLFKTDISPKDLNMLRQLNTIYEIDVYDEILHHKVIAGDALELDVSQILRGEMKLTYHPGKPLALIAGTNSFFFHWILKAINKYTFKSITAAVNISFAFTHNYRILGCESGAESVFDPDISRTHCSTKSMGNGIGNVYECTFPIEWGNLNTGIHCQPDGELLPNNCESTGYDLYSNSIILSPEPVFDIQLNDDTPISYACVCVDQFGYETSRLILERNKEYYHTYHVFRQEDAFTFPPYVLIPWSDADLSSDGLSVPKSPMIRNISPETVILHVGTSLFMHCYPGEQNVGNNERITTTWLPRRFELFYYSINDTLHGYELTRNKYENSISTTPGALDFTYLTIGGTTVYQTMVLTSHRSAIIISKHTTHKQFVPITFVCGKTPETSDLSVTDDVTTTKDYPRSGSDVMELSKGYTWNVVKIYIETTDPYMQGCGVTSSSDKLFKPETHKLYDDNGQEIGCMIDLQFARKAAFYCPVPYVLEPSYCFDEVLVDGIIKNISEISQSLVASRTNHFVTLKFDNKLVGAGETLRQTPPLECRCVTIKGVILSTIQIENYYAK</sequence>
<evidence type="ECO:0000256" key="2">
    <source>
        <dbReference type="ARBA" id="ARBA00004241"/>
    </source>
</evidence>
<dbReference type="GO" id="GO:0005886">
    <property type="term" value="C:plasma membrane"/>
    <property type="evidence" value="ECO:0007669"/>
    <property type="project" value="UniProtKB-SubCell"/>
</dbReference>
<keyword evidence="7" id="KW-0325">Glycoprotein</keyword>
<accession>A0A061DBT7</accession>
<proteinExistence type="predicted"/>
<dbReference type="EMBL" id="LK391709">
    <property type="protein sequence ID" value="CDR97432.1"/>
    <property type="molecule type" value="Genomic_DNA"/>
</dbReference>
<evidence type="ECO:0000256" key="3">
    <source>
        <dbReference type="ARBA" id="ARBA00022475"/>
    </source>
</evidence>